<proteinExistence type="predicted"/>
<dbReference type="InterPro" id="IPR003833">
    <property type="entry name" value="CT_C_D"/>
</dbReference>
<dbReference type="GO" id="GO:0016787">
    <property type="term" value="F:hydrolase activity"/>
    <property type="evidence" value="ECO:0007669"/>
    <property type="project" value="UniProtKB-KW"/>
</dbReference>
<dbReference type="AlphaFoldDB" id="A0A5E4VGI2"/>
<evidence type="ECO:0000313" key="6">
    <source>
        <dbReference type="Proteomes" id="UP000333828"/>
    </source>
</evidence>
<dbReference type="Pfam" id="PF02682">
    <property type="entry name" value="CT_C_D"/>
    <property type="match status" value="1"/>
</dbReference>
<protein>
    <submittedName>
        <fullName evidence="5">Kinase A inhibitor</fullName>
    </submittedName>
</protein>
<evidence type="ECO:0000256" key="2">
    <source>
        <dbReference type="ARBA" id="ARBA00022801"/>
    </source>
</evidence>
<dbReference type="GO" id="GO:0005524">
    <property type="term" value="F:ATP binding"/>
    <property type="evidence" value="ECO:0007669"/>
    <property type="project" value="UniProtKB-KW"/>
</dbReference>
<gene>
    <name evidence="5" type="primary">kipI_1</name>
    <name evidence="5" type="ORF">PIN31115_02573</name>
</gene>
<dbReference type="SUPFAM" id="SSF50891">
    <property type="entry name" value="Cyclophilin-like"/>
    <property type="match status" value="1"/>
</dbReference>
<evidence type="ECO:0000256" key="3">
    <source>
        <dbReference type="ARBA" id="ARBA00022840"/>
    </source>
</evidence>
<accession>A0A5E4VGI2</accession>
<dbReference type="Proteomes" id="UP000333828">
    <property type="component" value="Unassembled WGS sequence"/>
</dbReference>
<reference evidence="5 6" key="1">
    <citation type="submission" date="2019-08" db="EMBL/GenBank/DDBJ databases">
        <authorList>
            <person name="Peeters C."/>
        </authorList>
    </citation>
    <scope>NUCLEOTIDE SEQUENCE [LARGE SCALE GENOMIC DNA]</scope>
    <source>
        <strain evidence="5 6">LMG 31115</strain>
    </source>
</reference>
<evidence type="ECO:0000256" key="1">
    <source>
        <dbReference type="ARBA" id="ARBA00022741"/>
    </source>
</evidence>
<dbReference type="NCBIfam" id="TIGR00370">
    <property type="entry name" value="5-oxoprolinase subunit PxpB"/>
    <property type="match status" value="1"/>
</dbReference>
<keyword evidence="2" id="KW-0378">Hydrolase</keyword>
<name>A0A5E4VGI2_9BURK</name>
<organism evidence="5 6">
    <name type="scientific">Pandoraea iniqua</name>
    <dbReference type="NCBI Taxonomy" id="2508288"/>
    <lineage>
        <taxon>Bacteria</taxon>
        <taxon>Pseudomonadati</taxon>
        <taxon>Pseudomonadota</taxon>
        <taxon>Betaproteobacteria</taxon>
        <taxon>Burkholderiales</taxon>
        <taxon>Burkholderiaceae</taxon>
        <taxon>Pandoraea</taxon>
    </lineage>
</organism>
<evidence type="ECO:0000313" key="5">
    <source>
        <dbReference type="EMBL" id="VVE10125.1"/>
    </source>
</evidence>
<dbReference type="SMART" id="SM00796">
    <property type="entry name" value="AHS1"/>
    <property type="match status" value="1"/>
</dbReference>
<feature type="domain" description="Carboxyltransferase" evidence="4">
    <location>
        <begin position="15"/>
        <end position="218"/>
    </location>
</feature>
<dbReference type="Gene3D" id="2.40.100.10">
    <property type="entry name" value="Cyclophilin-like"/>
    <property type="match status" value="1"/>
</dbReference>
<keyword evidence="1" id="KW-0547">Nucleotide-binding</keyword>
<evidence type="ECO:0000259" key="4">
    <source>
        <dbReference type="SMART" id="SM00796"/>
    </source>
</evidence>
<dbReference type="PANTHER" id="PTHR34698:SF2">
    <property type="entry name" value="5-OXOPROLINASE SUBUNIT B"/>
    <property type="match status" value="1"/>
</dbReference>
<sequence length="233" mass="24593">MARPLWTSRLDNGAVPVSMAGVGGLLLNPSNGTFDLVIQERLLDLATTLRGKAHADAGVRQVILGVNNLLLKFDPLTLHPKAACDMLLALWEQASPRGVKGKTVEFQVDYGGALGPDLIPVAEQLGMSVADVVRLHSEANYIVAAIGSMPGYAYMVGLPPELTLKRRDVPRVSLPKGSVVIAGVQASVFPMAGPCGWHALGHTAATLFDPHSNHPCLLAPGDVVRFNVGKVNA</sequence>
<keyword evidence="3" id="KW-0067">ATP-binding</keyword>
<dbReference type="InterPro" id="IPR029000">
    <property type="entry name" value="Cyclophilin-like_dom_sf"/>
</dbReference>
<dbReference type="PANTHER" id="PTHR34698">
    <property type="entry name" value="5-OXOPROLINASE SUBUNIT B"/>
    <property type="match status" value="1"/>
</dbReference>
<dbReference type="SUPFAM" id="SSF160467">
    <property type="entry name" value="PH0987 N-terminal domain-like"/>
    <property type="match status" value="1"/>
</dbReference>
<keyword evidence="6" id="KW-1185">Reference proteome</keyword>
<dbReference type="InterPro" id="IPR010016">
    <property type="entry name" value="PxpB"/>
</dbReference>
<dbReference type="EMBL" id="CABPSI010000003">
    <property type="protein sequence ID" value="VVE10125.1"/>
    <property type="molecule type" value="Genomic_DNA"/>
</dbReference>